<comment type="caution">
    <text evidence="6">The sequence shown here is derived from an EMBL/GenBank/DDBJ whole genome shotgun (WGS) entry which is preliminary data.</text>
</comment>
<organism evidence="6 7">
    <name type="scientific">Gardnerella vaginalis</name>
    <dbReference type="NCBI Taxonomy" id="2702"/>
    <lineage>
        <taxon>Bacteria</taxon>
        <taxon>Bacillati</taxon>
        <taxon>Actinomycetota</taxon>
        <taxon>Actinomycetes</taxon>
        <taxon>Bifidobacteriales</taxon>
        <taxon>Bifidobacteriaceae</taxon>
        <taxon>Gardnerella</taxon>
    </lineage>
</organism>
<keyword evidence="2" id="KW-0378">Hydrolase</keyword>
<evidence type="ECO:0000256" key="2">
    <source>
        <dbReference type="ARBA" id="ARBA00022801"/>
    </source>
</evidence>
<dbReference type="InterPro" id="IPR027417">
    <property type="entry name" value="P-loop_NTPase"/>
</dbReference>
<name>A0AAP8LSN7_GARVA</name>
<evidence type="ECO:0000256" key="1">
    <source>
        <dbReference type="ARBA" id="ARBA00022741"/>
    </source>
</evidence>
<dbReference type="GO" id="GO:0043138">
    <property type="term" value="F:3'-5' DNA helicase activity"/>
    <property type="evidence" value="ECO:0007669"/>
    <property type="project" value="TreeGrafter"/>
</dbReference>
<dbReference type="Gene3D" id="3.40.50.300">
    <property type="entry name" value="P-loop containing nucleotide triphosphate hydrolases"/>
    <property type="match status" value="1"/>
</dbReference>
<evidence type="ECO:0000313" key="6">
    <source>
        <dbReference type="EMBL" id="PKZ60230.1"/>
    </source>
</evidence>
<dbReference type="SUPFAM" id="SSF52540">
    <property type="entry name" value="P-loop containing nucleoside triphosphate hydrolases"/>
    <property type="match status" value="1"/>
</dbReference>
<dbReference type="AlphaFoldDB" id="A0AAP8LSN7"/>
<keyword evidence="3" id="KW-0347">Helicase</keyword>
<evidence type="ECO:0000256" key="4">
    <source>
        <dbReference type="ARBA" id="ARBA00022840"/>
    </source>
</evidence>
<reference evidence="6 7" key="1">
    <citation type="submission" date="2017-12" db="EMBL/GenBank/DDBJ databases">
        <title>Phylogenetic diversity of female urinary microbiome.</title>
        <authorList>
            <person name="Thomas-White K."/>
            <person name="Wolfe A.J."/>
        </authorList>
    </citation>
    <scope>NUCLEOTIDE SEQUENCE [LARGE SCALE GENOMIC DNA]</scope>
    <source>
        <strain evidence="6 7">UMB0682</strain>
    </source>
</reference>
<evidence type="ECO:0000256" key="3">
    <source>
        <dbReference type="ARBA" id="ARBA00022806"/>
    </source>
</evidence>
<dbReference type="PANTHER" id="PTHR11070:SF2">
    <property type="entry name" value="ATP-DEPENDENT DNA HELICASE SRS2"/>
    <property type="match status" value="1"/>
</dbReference>
<gene>
    <name evidence="6" type="ORF">CYJ61_02240</name>
</gene>
<evidence type="ECO:0000313" key="7">
    <source>
        <dbReference type="Proteomes" id="UP000234905"/>
    </source>
</evidence>
<keyword evidence="1" id="KW-0547">Nucleotide-binding</keyword>
<dbReference type="EMBL" id="PKJN01000001">
    <property type="protein sequence ID" value="PKZ60230.1"/>
    <property type="molecule type" value="Genomic_DNA"/>
</dbReference>
<proteinExistence type="predicted"/>
<evidence type="ECO:0000259" key="5">
    <source>
        <dbReference type="Pfam" id="PF00580"/>
    </source>
</evidence>
<dbReference type="PANTHER" id="PTHR11070">
    <property type="entry name" value="UVRD / RECB / PCRA DNA HELICASE FAMILY MEMBER"/>
    <property type="match status" value="1"/>
</dbReference>
<dbReference type="GO" id="GO:0003677">
    <property type="term" value="F:DNA binding"/>
    <property type="evidence" value="ECO:0007669"/>
    <property type="project" value="InterPro"/>
</dbReference>
<dbReference type="InterPro" id="IPR000212">
    <property type="entry name" value="DNA_helicase_UvrD/REP"/>
</dbReference>
<dbReference type="GO" id="GO:0016787">
    <property type="term" value="F:hydrolase activity"/>
    <property type="evidence" value="ECO:0007669"/>
    <property type="project" value="UniProtKB-KW"/>
</dbReference>
<keyword evidence="4" id="KW-0067">ATP-binding</keyword>
<dbReference type="InterPro" id="IPR014016">
    <property type="entry name" value="UvrD-like_ATP-bd"/>
</dbReference>
<sequence>MNNDVTFAAAGSGKTYSICSKAIKLAKETKKTILLVTYTNEGVHSLETEYRKQNFGIIDSNVKITTWYSLVLSDFIKPYQCLLSLKCKDFKKEIPYDIPENFIKSIAFYQNEDTTKYFNKGHMQYFFINGAHDIQKNKVSELAYKCNVDSSRKVIKRLEEIYFHIFFDELQDYAGWDLELISLLFSSTISTTCVGDYKQATFRTNNSLKNKQFRDDKIKDFFELQQKKGLCSITYSKITRRFNQEICNYINTIHGDENNQVCQCCEIEFSDENAGVYVMEPKYLSDYCNYYHPTILRYNRDSKIPFPHNCQVLNYGNSKGLTLDRVVIIPVGTVLPFIQKGTRITSPQTKSKFYVACTRARHSVVFAIENFTETDCFKCSVIRYDGKEFPVWKYVK</sequence>
<dbReference type="GO" id="GO:0005829">
    <property type="term" value="C:cytosol"/>
    <property type="evidence" value="ECO:0007669"/>
    <property type="project" value="TreeGrafter"/>
</dbReference>
<dbReference type="GO" id="GO:0000725">
    <property type="term" value="P:recombinational repair"/>
    <property type="evidence" value="ECO:0007669"/>
    <property type="project" value="TreeGrafter"/>
</dbReference>
<accession>A0AAP8LSN7</accession>
<feature type="domain" description="UvrD-like helicase ATP-binding" evidence="5">
    <location>
        <begin position="148"/>
        <end position="203"/>
    </location>
</feature>
<dbReference type="Pfam" id="PF00580">
    <property type="entry name" value="UvrD-helicase"/>
    <property type="match status" value="1"/>
</dbReference>
<protein>
    <recommendedName>
        <fullName evidence="5">UvrD-like helicase ATP-binding domain-containing protein</fullName>
    </recommendedName>
</protein>
<dbReference type="GO" id="GO:0005524">
    <property type="term" value="F:ATP binding"/>
    <property type="evidence" value="ECO:0007669"/>
    <property type="project" value="UniProtKB-KW"/>
</dbReference>
<dbReference type="Proteomes" id="UP000234905">
    <property type="component" value="Unassembled WGS sequence"/>
</dbReference>